<dbReference type="Gene3D" id="3.10.350.10">
    <property type="entry name" value="LysM domain"/>
    <property type="match status" value="2"/>
</dbReference>
<dbReference type="InterPro" id="IPR052210">
    <property type="entry name" value="LysM1-like"/>
</dbReference>
<dbReference type="EMBL" id="JAIXMP010000051">
    <property type="protein sequence ID" value="KAI9245512.1"/>
    <property type="molecule type" value="Genomic_DNA"/>
</dbReference>
<feature type="compositionally biased region" description="Basic and acidic residues" evidence="3">
    <location>
        <begin position="236"/>
        <end position="267"/>
    </location>
</feature>
<evidence type="ECO:0000313" key="7">
    <source>
        <dbReference type="Proteomes" id="UP001209540"/>
    </source>
</evidence>
<accession>A0AAD5JM10</accession>
<evidence type="ECO:0000256" key="4">
    <source>
        <dbReference type="SAM" id="SignalP"/>
    </source>
</evidence>
<dbReference type="SMART" id="SM00257">
    <property type="entry name" value="LysM"/>
    <property type="match status" value="2"/>
</dbReference>
<evidence type="ECO:0000256" key="2">
    <source>
        <dbReference type="ARBA" id="ARBA00023026"/>
    </source>
</evidence>
<reference evidence="6" key="1">
    <citation type="journal article" date="2022" name="IScience">
        <title>Evolution of zygomycete secretomes and the origins of terrestrial fungal ecologies.</title>
        <authorList>
            <person name="Chang Y."/>
            <person name="Wang Y."/>
            <person name="Mondo S."/>
            <person name="Ahrendt S."/>
            <person name="Andreopoulos W."/>
            <person name="Barry K."/>
            <person name="Beard J."/>
            <person name="Benny G.L."/>
            <person name="Blankenship S."/>
            <person name="Bonito G."/>
            <person name="Cuomo C."/>
            <person name="Desiro A."/>
            <person name="Gervers K.A."/>
            <person name="Hundley H."/>
            <person name="Kuo A."/>
            <person name="LaButti K."/>
            <person name="Lang B.F."/>
            <person name="Lipzen A."/>
            <person name="O'Donnell K."/>
            <person name="Pangilinan J."/>
            <person name="Reynolds N."/>
            <person name="Sandor L."/>
            <person name="Smith M.E."/>
            <person name="Tsang A."/>
            <person name="Grigoriev I.V."/>
            <person name="Stajich J.E."/>
            <person name="Spatafora J.W."/>
        </authorList>
    </citation>
    <scope>NUCLEOTIDE SEQUENCE</scope>
    <source>
        <strain evidence="6">RSA 2281</strain>
    </source>
</reference>
<feature type="compositionally biased region" description="Basic and acidic residues" evidence="3">
    <location>
        <begin position="139"/>
        <end position="172"/>
    </location>
</feature>
<dbReference type="InterPro" id="IPR018392">
    <property type="entry name" value="LysM"/>
</dbReference>
<feature type="signal peptide" evidence="4">
    <location>
        <begin position="1"/>
        <end position="24"/>
    </location>
</feature>
<feature type="region of interest" description="Disordered" evidence="3">
    <location>
        <begin position="139"/>
        <end position="177"/>
    </location>
</feature>
<dbReference type="Proteomes" id="UP001209540">
    <property type="component" value="Unassembled WGS sequence"/>
</dbReference>
<feature type="domain" description="LysM" evidence="5">
    <location>
        <begin position="180"/>
        <end position="226"/>
    </location>
</feature>
<sequence length="479" mass="52778">MYFKSLSLTAISLIALQFSGSADAFPSFGLRNNLAIVHGGAQVDNAPSANYVSVFARDEDPDVEFELVPFNVKDKVVTLRKRGLSGCTITHTAIKGETCTQIAKDYGIPRSQYLKLNPSINSGCTNMWAGETYCITKKEQKPKEQPKKEHKPKEEPKKKEEKPKKEEPKEEVESTSSCDFKHWVTSSDTCTTVSKQYGIDVDAFKSANPSINSGCTNMITGKEVCIPGGGYTSDSSSKEEEKKDDKVSEKTSHLAAKTKGDDKKEDDGWSSEETPAEEKKDDDKEDDSSSGSGSAEKRNQIYGGVPMTYYWIAQPEDYDTSGKQVSIKTCEGKTLGRTSVEYADALVMEGTGLLDDKVVNLGACSCSNYNCFMEVDKKEDPYGLTSYGTALRPFITAAANDIAKGSKIYVPQLDGWELPGTNKKHNGCLLVDDRGWSFSGKHIDFYVYTMSNYQSLNKEHGVENVDVYEGGNCKLINYL</sequence>
<keyword evidence="2" id="KW-0843">Virulence</keyword>
<name>A0AAD5JM10_9FUNG</name>
<dbReference type="CDD" id="cd00118">
    <property type="entry name" value="LysM"/>
    <property type="match status" value="2"/>
</dbReference>
<feature type="domain" description="LysM" evidence="5">
    <location>
        <begin position="89"/>
        <end position="135"/>
    </location>
</feature>
<keyword evidence="4" id="KW-0732">Signal</keyword>
<dbReference type="Pfam" id="PF01476">
    <property type="entry name" value="LysM"/>
    <property type="match status" value="2"/>
</dbReference>
<organism evidence="6 7">
    <name type="scientific">Phascolomyces articulosus</name>
    <dbReference type="NCBI Taxonomy" id="60185"/>
    <lineage>
        <taxon>Eukaryota</taxon>
        <taxon>Fungi</taxon>
        <taxon>Fungi incertae sedis</taxon>
        <taxon>Mucoromycota</taxon>
        <taxon>Mucoromycotina</taxon>
        <taxon>Mucoromycetes</taxon>
        <taxon>Mucorales</taxon>
        <taxon>Lichtheimiaceae</taxon>
        <taxon>Phascolomyces</taxon>
    </lineage>
</organism>
<dbReference type="PROSITE" id="PS51782">
    <property type="entry name" value="LYSM"/>
    <property type="match status" value="2"/>
</dbReference>
<dbReference type="InterPro" id="IPR036779">
    <property type="entry name" value="LysM_dom_sf"/>
</dbReference>
<reference evidence="6" key="2">
    <citation type="submission" date="2023-02" db="EMBL/GenBank/DDBJ databases">
        <authorList>
            <consortium name="DOE Joint Genome Institute"/>
            <person name="Mondo S.J."/>
            <person name="Chang Y."/>
            <person name="Wang Y."/>
            <person name="Ahrendt S."/>
            <person name="Andreopoulos W."/>
            <person name="Barry K."/>
            <person name="Beard J."/>
            <person name="Benny G.L."/>
            <person name="Blankenship S."/>
            <person name="Bonito G."/>
            <person name="Cuomo C."/>
            <person name="Desiro A."/>
            <person name="Gervers K.A."/>
            <person name="Hundley H."/>
            <person name="Kuo A."/>
            <person name="LaButti K."/>
            <person name="Lang B.F."/>
            <person name="Lipzen A."/>
            <person name="O'Donnell K."/>
            <person name="Pangilinan J."/>
            <person name="Reynolds N."/>
            <person name="Sandor L."/>
            <person name="Smith M.W."/>
            <person name="Tsang A."/>
            <person name="Grigoriev I.V."/>
            <person name="Stajich J.E."/>
            <person name="Spatafora J.W."/>
        </authorList>
    </citation>
    <scope>NUCLEOTIDE SEQUENCE</scope>
    <source>
        <strain evidence="6">RSA 2281</strain>
    </source>
</reference>
<dbReference type="SUPFAM" id="SSF54106">
    <property type="entry name" value="LysM domain"/>
    <property type="match status" value="2"/>
</dbReference>
<feature type="chain" id="PRO_5042261124" description="LysM domain-containing protein" evidence="4">
    <location>
        <begin position="25"/>
        <end position="479"/>
    </location>
</feature>
<proteinExistence type="predicted"/>
<evidence type="ECO:0000256" key="3">
    <source>
        <dbReference type="SAM" id="MobiDB-lite"/>
    </source>
</evidence>
<dbReference type="PANTHER" id="PTHR34997">
    <property type="entry name" value="AM15"/>
    <property type="match status" value="1"/>
</dbReference>
<evidence type="ECO:0000313" key="6">
    <source>
        <dbReference type="EMBL" id="KAI9245512.1"/>
    </source>
</evidence>
<feature type="region of interest" description="Disordered" evidence="3">
    <location>
        <begin position="230"/>
        <end position="299"/>
    </location>
</feature>
<dbReference type="AlphaFoldDB" id="A0AAD5JM10"/>
<dbReference type="GO" id="GO:0008061">
    <property type="term" value="F:chitin binding"/>
    <property type="evidence" value="ECO:0007669"/>
    <property type="project" value="UniProtKB-KW"/>
</dbReference>
<keyword evidence="7" id="KW-1185">Reference proteome</keyword>
<keyword evidence="1" id="KW-0147">Chitin-binding</keyword>
<evidence type="ECO:0000256" key="1">
    <source>
        <dbReference type="ARBA" id="ARBA00022669"/>
    </source>
</evidence>
<evidence type="ECO:0000259" key="5">
    <source>
        <dbReference type="PROSITE" id="PS51782"/>
    </source>
</evidence>
<dbReference type="CDD" id="cd22785">
    <property type="entry name" value="DPBB_MltA-like"/>
    <property type="match status" value="1"/>
</dbReference>
<protein>
    <recommendedName>
        <fullName evidence="5">LysM domain-containing protein</fullName>
    </recommendedName>
</protein>
<comment type="caution">
    <text evidence="6">The sequence shown here is derived from an EMBL/GenBank/DDBJ whole genome shotgun (WGS) entry which is preliminary data.</text>
</comment>
<dbReference type="PANTHER" id="PTHR34997:SF1">
    <property type="entry name" value="PEPTIDOGLYCAN-BINDING LYSIN DOMAIN"/>
    <property type="match status" value="1"/>
</dbReference>
<gene>
    <name evidence="6" type="ORF">BDA99DRAFT_472066</name>
</gene>